<keyword evidence="6 14" id="KW-1133">Transmembrane helix</keyword>
<organism evidence="15">
    <name type="scientific">Synarthrophyton chejuense</name>
    <dbReference type="NCBI Taxonomy" id="2485825"/>
    <lineage>
        <taxon>Eukaryota</taxon>
        <taxon>Rhodophyta</taxon>
        <taxon>Florideophyceae</taxon>
        <taxon>Corallinophycidae</taxon>
        <taxon>Hapalidiales</taxon>
        <taxon>Hapalidiaceae</taxon>
        <taxon>Melobesioideae</taxon>
        <taxon>Synarthrophyton</taxon>
    </lineage>
</organism>
<keyword evidence="15" id="KW-0934">Plastid</keyword>
<keyword evidence="3 12" id="KW-0813">Transport</keyword>
<comment type="subcellular location">
    <subcellularLocation>
        <location evidence="1 12">Membrane</location>
        <topology evidence="1 12">Multi-pass membrane protein</topology>
    </subcellularLocation>
</comment>
<feature type="transmembrane region" description="Helical" evidence="14">
    <location>
        <begin position="137"/>
        <end position="155"/>
    </location>
</feature>
<name>A0A3G3MFX2_9FLOR</name>
<protein>
    <recommendedName>
        <fullName evidence="9">Protein translocase subunit SecY</fullName>
    </recommendedName>
</protein>
<evidence type="ECO:0000256" key="3">
    <source>
        <dbReference type="ARBA" id="ARBA00022448"/>
    </source>
</evidence>
<dbReference type="PIRSF" id="PIRSF004557">
    <property type="entry name" value="SecY"/>
    <property type="match status" value="1"/>
</dbReference>
<dbReference type="InterPro" id="IPR026593">
    <property type="entry name" value="SecY"/>
</dbReference>
<reference evidence="15" key="1">
    <citation type="journal article" date="2018" name="Genome Biol. Evol.">
        <title>Mitochondrial and Plastid Genomes from Coralline Red Algae Provide Insights into the Incongruent Evolutionary Histories of Organelles.</title>
        <authorList>
            <person name="Lee J."/>
            <person name="Song H.J."/>
            <person name="In Park S."/>
            <person name="Lee Y.M."/>
            <person name="Jeong S.Y."/>
            <person name="Oh Cho T."/>
            <person name="Kim J.H."/>
            <person name="Choi H.G."/>
            <person name="Choi C.G."/>
            <person name="Nelson W.A."/>
            <person name="Fredericq S."/>
            <person name="Bhattacharya D."/>
            <person name="Su Yoon H."/>
        </authorList>
    </citation>
    <scope>NUCLEOTIDE SEQUENCE</scope>
</reference>
<evidence type="ECO:0000256" key="13">
    <source>
        <dbReference type="RuleBase" id="RU004349"/>
    </source>
</evidence>
<feature type="transmembrane region" description="Helical" evidence="14">
    <location>
        <begin position="289"/>
        <end position="312"/>
    </location>
</feature>
<feature type="transmembrane region" description="Helical" evidence="14">
    <location>
        <begin position="200"/>
        <end position="217"/>
    </location>
</feature>
<dbReference type="PANTHER" id="PTHR10906">
    <property type="entry name" value="SECY/SEC61-ALPHA FAMILY MEMBER"/>
    <property type="match status" value="1"/>
</dbReference>
<comment type="subunit">
    <text evidence="11">Component of the plastid Sec protein translocase complex, which is composed of at least SecY, SecE and SecG.</text>
</comment>
<comment type="similarity">
    <text evidence="2 13">Belongs to the SecY/SEC61-alpha family.</text>
</comment>
<dbReference type="GO" id="GO:0016020">
    <property type="term" value="C:membrane"/>
    <property type="evidence" value="ECO:0007669"/>
    <property type="project" value="UniProtKB-SubCell"/>
</dbReference>
<gene>
    <name evidence="15" type="primary">secY</name>
</gene>
<evidence type="ECO:0000256" key="8">
    <source>
        <dbReference type="ARBA" id="ARBA00023136"/>
    </source>
</evidence>
<geneLocation type="plastid" evidence="15"/>
<dbReference type="InterPro" id="IPR023201">
    <property type="entry name" value="SecY_dom_sf"/>
</dbReference>
<dbReference type="InterPro" id="IPR030659">
    <property type="entry name" value="SecY_CS"/>
</dbReference>
<sequence length="411" mass="45695">MKQKDTLRQKLVITILILIVARLGIFIPIPGIDHDTFYSSIGQNTLINFLNIFSGGGFSTIGMFALGIVPYINASIIIQLLTKIIPEIENLQKEEGEAGRRKITQITRYLTLTWAITQSLAIAFWIKPYVFEWNVNFILDCILTLTTGSIIIMWLSELITEYGIGNGASLLIFQNIVSGIPKNIHNFSINIFNIEQIKPVTLLFALFLFMLSITIVIQEGTKKITIISARQLNKTNKLDSKSYIPLKMNQGGVMPIVFASAAMTIPSYLSGISNNIIINNILKLLSPNGSLYMILYGTLIIIFSYFYSSLILSPDDVAKNLKKMGASIPGIRPGENTKKYIKNILNRLTFLGSIFLFFIASIPSIITSITQLNTFQGLGATSLLILVGVAIDTAKQIQTYIISEKYNSMIQ</sequence>
<dbReference type="NCBIfam" id="TIGR00967">
    <property type="entry name" value="3a0501s007"/>
    <property type="match status" value="1"/>
</dbReference>
<evidence type="ECO:0000256" key="5">
    <source>
        <dbReference type="ARBA" id="ARBA00022927"/>
    </source>
</evidence>
<dbReference type="Gene3D" id="1.10.3370.10">
    <property type="entry name" value="SecY subunit domain"/>
    <property type="match status" value="1"/>
</dbReference>
<dbReference type="EMBL" id="MH281626">
    <property type="protein sequence ID" value="AYR05717.1"/>
    <property type="molecule type" value="Genomic_DNA"/>
</dbReference>
<feature type="transmembrane region" description="Helical" evidence="14">
    <location>
        <begin position="109"/>
        <end position="131"/>
    </location>
</feature>
<evidence type="ECO:0000256" key="6">
    <source>
        <dbReference type="ARBA" id="ARBA00022989"/>
    </source>
</evidence>
<dbReference type="PRINTS" id="PR00303">
    <property type="entry name" value="SECYTRNLCASE"/>
</dbReference>
<feature type="transmembrane region" description="Helical" evidence="14">
    <location>
        <begin position="375"/>
        <end position="394"/>
    </location>
</feature>
<dbReference type="FunFam" id="1.10.3370.10:FF:000001">
    <property type="entry name" value="Preprotein translocase subunit SecY"/>
    <property type="match status" value="1"/>
</dbReference>
<evidence type="ECO:0000256" key="4">
    <source>
        <dbReference type="ARBA" id="ARBA00022692"/>
    </source>
</evidence>
<feature type="transmembrane region" description="Helical" evidence="14">
    <location>
        <begin position="348"/>
        <end position="369"/>
    </location>
</feature>
<dbReference type="PROSITE" id="PS00756">
    <property type="entry name" value="SECY_2"/>
    <property type="match status" value="1"/>
</dbReference>
<keyword evidence="8 14" id="KW-0472">Membrane</keyword>
<dbReference type="InterPro" id="IPR002208">
    <property type="entry name" value="SecY/SEC61-alpha"/>
</dbReference>
<comment type="function">
    <text evidence="10">The central subunit of the protein translocation channel SecYE. Consists of two halves formed by TMs 1-5 and 6-10. These two domains form a lateral gate at the front which open onto the bilayer between TMs 2 and 7, and are clamped together by SecE at the back. The channel is closed by both a pore ring composed of hydrophobic SecY resides and a short helix (helix 2A) on the extracellular side of the membrane which forms a plug.</text>
</comment>
<evidence type="ECO:0000256" key="10">
    <source>
        <dbReference type="ARBA" id="ARBA00055151"/>
    </source>
</evidence>
<dbReference type="AlphaFoldDB" id="A0A3G3MFX2"/>
<dbReference type="GeneID" id="38463447"/>
<dbReference type="Pfam" id="PF00344">
    <property type="entry name" value="SecY"/>
    <property type="match status" value="1"/>
</dbReference>
<dbReference type="HAMAP" id="MF_01465">
    <property type="entry name" value="SecY"/>
    <property type="match status" value="1"/>
</dbReference>
<feature type="transmembrane region" description="Helical" evidence="14">
    <location>
        <begin position="251"/>
        <end position="269"/>
    </location>
</feature>
<feature type="transmembrane region" description="Helical" evidence="14">
    <location>
        <begin position="52"/>
        <end position="74"/>
    </location>
</feature>
<keyword evidence="4 12" id="KW-0812">Transmembrane</keyword>
<accession>A0A3G3MFX2</accession>
<evidence type="ECO:0000256" key="9">
    <source>
        <dbReference type="ARBA" id="ARBA00039733"/>
    </source>
</evidence>
<dbReference type="PROSITE" id="PS00755">
    <property type="entry name" value="SECY_1"/>
    <property type="match status" value="1"/>
</dbReference>
<dbReference type="SUPFAM" id="SSF103491">
    <property type="entry name" value="Preprotein translocase SecY subunit"/>
    <property type="match status" value="1"/>
</dbReference>
<evidence type="ECO:0000256" key="1">
    <source>
        <dbReference type="ARBA" id="ARBA00004141"/>
    </source>
</evidence>
<proteinExistence type="inferred from homology"/>
<feature type="transmembrane region" description="Helical" evidence="14">
    <location>
        <begin position="162"/>
        <end position="180"/>
    </location>
</feature>
<evidence type="ECO:0000256" key="14">
    <source>
        <dbReference type="SAM" id="Phobius"/>
    </source>
</evidence>
<dbReference type="GO" id="GO:0015031">
    <property type="term" value="P:protein transport"/>
    <property type="evidence" value="ECO:0007669"/>
    <property type="project" value="UniProtKB-KW"/>
</dbReference>
<keyword evidence="5 12" id="KW-0653">Protein transport</keyword>
<evidence type="ECO:0000313" key="15">
    <source>
        <dbReference type="EMBL" id="AYR05717.1"/>
    </source>
</evidence>
<keyword evidence="7 12" id="KW-0811">Translocation</keyword>
<evidence type="ECO:0000256" key="2">
    <source>
        <dbReference type="ARBA" id="ARBA00005751"/>
    </source>
</evidence>
<evidence type="ECO:0000256" key="11">
    <source>
        <dbReference type="ARBA" id="ARBA00062357"/>
    </source>
</evidence>
<evidence type="ECO:0000256" key="12">
    <source>
        <dbReference type="RuleBase" id="RU003484"/>
    </source>
</evidence>
<feature type="transmembrane region" description="Helical" evidence="14">
    <location>
        <begin position="12"/>
        <end position="32"/>
    </location>
</feature>
<evidence type="ECO:0000256" key="7">
    <source>
        <dbReference type="ARBA" id="ARBA00023010"/>
    </source>
</evidence>
<dbReference type="RefSeq" id="YP_009541708.1">
    <property type="nucleotide sequence ID" value="NC_039977.1"/>
</dbReference>